<name>A0A0J0XPF1_9TREE</name>
<feature type="region of interest" description="Disordered" evidence="1">
    <location>
        <begin position="43"/>
        <end position="64"/>
    </location>
</feature>
<dbReference type="RefSeq" id="XP_018279469.1">
    <property type="nucleotide sequence ID" value="XM_018426162.1"/>
</dbReference>
<reference evidence="3 4" key="1">
    <citation type="submission" date="2015-03" db="EMBL/GenBank/DDBJ databases">
        <title>Genomics and transcriptomics of the oil-accumulating basidiomycete yeast T. oleaginosus allow insights into substrate utilization and the diverse evolutionary trajectories of mating systems in fungi.</title>
        <authorList>
            <consortium name="DOE Joint Genome Institute"/>
            <person name="Kourist R."/>
            <person name="Kracht O."/>
            <person name="Bracharz F."/>
            <person name="Lipzen A."/>
            <person name="Nolan M."/>
            <person name="Ohm R."/>
            <person name="Grigoriev I."/>
            <person name="Sun S."/>
            <person name="Heitman J."/>
            <person name="Bruck T."/>
            <person name="Nowrousian M."/>
        </authorList>
    </citation>
    <scope>NUCLEOTIDE SEQUENCE [LARGE SCALE GENOMIC DNA]</scope>
    <source>
        <strain evidence="3 4">IBC0246</strain>
    </source>
</reference>
<evidence type="ECO:0000313" key="4">
    <source>
        <dbReference type="Proteomes" id="UP000053611"/>
    </source>
</evidence>
<feature type="domain" description="C2 NT-type" evidence="2">
    <location>
        <begin position="1"/>
        <end position="129"/>
    </location>
</feature>
<dbReference type="Proteomes" id="UP000053611">
    <property type="component" value="Unassembled WGS sequence"/>
</dbReference>
<feature type="compositionally biased region" description="Low complexity" evidence="1">
    <location>
        <begin position="172"/>
        <end position="191"/>
    </location>
</feature>
<dbReference type="GeneID" id="28986765"/>
<feature type="compositionally biased region" description="Polar residues" evidence="1">
    <location>
        <begin position="192"/>
        <end position="213"/>
    </location>
</feature>
<keyword evidence="4" id="KW-1185">Reference proteome</keyword>
<feature type="compositionally biased region" description="Basic residues" evidence="1">
    <location>
        <begin position="354"/>
        <end position="364"/>
    </location>
</feature>
<evidence type="ECO:0000256" key="1">
    <source>
        <dbReference type="SAM" id="MobiDB-lite"/>
    </source>
</evidence>
<dbReference type="STRING" id="879819.A0A0J0XPF1"/>
<gene>
    <name evidence="3" type="ORF">CC85DRAFT_317684</name>
</gene>
<evidence type="ECO:0000313" key="3">
    <source>
        <dbReference type="EMBL" id="KLT42978.1"/>
    </source>
</evidence>
<dbReference type="PROSITE" id="PS51840">
    <property type="entry name" value="C2_NT"/>
    <property type="match status" value="1"/>
</dbReference>
<feature type="compositionally biased region" description="Basic and acidic residues" evidence="1">
    <location>
        <begin position="217"/>
        <end position="235"/>
    </location>
</feature>
<dbReference type="InterPro" id="IPR019448">
    <property type="entry name" value="NT-C2"/>
</dbReference>
<dbReference type="InterPro" id="IPR039931">
    <property type="entry name" value="EEIG1/2-like"/>
</dbReference>
<evidence type="ECO:0000259" key="2">
    <source>
        <dbReference type="PROSITE" id="PS51840"/>
    </source>
</evidence>
<dbReference type="AlphaFoldDB" id="A0A0J0XPF1"/>
<feature type="region of interest" description="Disordered" evidence="1">
    <location>
        <begin position="341"/>
        <end position="374"/>
    </location>
</feature>
<dbReference type="PANTHER" id="PTHR21456">
    <property type="entry name" value="FAMILY WITH SEQUENCE SIMILARITY 102"/>
    <property type="match status" value="1"/>
</dbReference>
<dbReference type="PANTHER" id="PTHR21456:SF1">
    <property type="entry name" value="C2 NT-TYPE DOMAIN-CONTAINING PROTEIN"/>
    <property type="match status" value="1"/>
</dbReference>
<dbReference type="Pfam" id="PF10358">
    <property type="entry name" value="NT-C2"/>
    <property type="match status" value="1"/>
</dbReference>
<proteinExistence type="predicted"/>
<sequence length="460" mass="50922">MPDSTERRGMTPIEKIHAHTVQWEYEVQYVIRIPLGKPVPVANKGRAGQSSPTGRNRTLPILGEGPMSHSGLKLEIEELHDGNDAHPRPFGYVNIDLAPFAELGPTARKFLLKDSKTNATIRISIDMRFIGGQQHWVTPQLIEGHFVNDISQLTGDDGNLFKELQLLPTVSRSSDSATSSSMSGRPSTRSATSEISLTRPVSNANAVASQQAKNRYKSYEHHLKPEARAARRDDSILGDAHSRRLPPSSTFGMSETVSTMASTWTEMSSASTRAILATQPLHMSPTSSPMAERPPGGFFDAIPGRDVALESPAAFMQEMNMTEEPLSPNEVSLTSPILPPLSPDQSPPSMGLSKHARHHSSHRQFLRDQRGHSDDLQPDLVIEHVFNPRAAEEVGPFTFVPNEEDEDMLFEDELDGLQLEAEPEIPVHHRRWSRIRRRVISSTHRGRTTLETGAVPSTVY</sequence>
<dbReference type="OrthoDB" id="3365224at2759"/>
<feature type="region of interest" description="Disordered" evidence="1">
    <location>
        <begin position="172"/>
        <end position="254"/>
    </location>
</feature>
<organism evidence="3 4">
    <name type="scientific">Cutaneotrichosporon oleaginosum</name>
    <dbReference type="NCBI Taxonomy" id="879819"/>
    <lineage>
        <taxon>Eukaryota</taxon>
        <taxon>Fungi</taxon>
        <taxon>Dikarya</taxon>
        <taxon>Basidiomycota</taxon>
        <taxon>Agaricomycotina</taxon>
        <taxon>Tremellomycetes</taxon>
        <taxon>Trichosporonales</taxon>
        <taxon>Trichosporonaceae</taxon>
        <taxon>Cutaneotrichosporon</taxon>
    </lineage>
</organism>
<accession>A0A0J0XPF1</accession>
<dbReference type="EMBL" id="KQ087199">
    <property type="protein sequence ID" value="KLT42978.1"/>
    <property type="molecule type" value="Genomic_DNA"/>
</dbReference>
<feature type="compositionally biased region" description="Basic and acidic residues" evidence="1">
    <location>
        <begin position="365"/>
        <end position="374"/>
    </location>
</feature>
<protein>
    <recommendedName>
        <fullName evidence="2">C2 NT-type domain-containing protein</fullName>
    </recommendedName>
</protein>